<dbReference type="Gene3D" id="3.30.2310.20">
    <property type="entry name" value="RelE-like"/>
    <property type="match status" value="1"/>
</dbReference>
<dbReference type="Proteomes" id="UP000585437">
    <property type="component" value="Unassembled WGS sequence"/>
</dbReference>
<proteinExistence type="predicted"/>
<evidence type="ECO:0000313" key="3">
    <source>
        <dbReference type="Proteomes" id="UP000585437"/>
    </source>
</evidence>
<protein>
    <submittedName>
        <fullName evidence="2">Toxin ParE1/3/4</fullName>
    </submittedName>
</protein>
<dbReference type="InterPro" id="IPR035093">
    <property type="entry name" value="RelE/ParE_toxin_dom_sf"/>
</dbReference>
<sequence length="123" mass="13905">MHCGLSAQADIIKIIAYTDENFGRGARRRDEQLLVTAFRDLSQDPTRPDSIDRAELGLGIRSFHLRRSRTRAKHASGLVVQPRHFILYRYLEPSLIGIGRVLHDAVDLERHLPSAFGDESGRS</sequence>
<keyword evidence="3" id="KW-1185">Reference proteome</keyword>
<evidence type="ECO:0000256" key="1">
    <source>
        <dbReference type="ARBA" id="ARBA00022649"/>
    </source>
</evidence>
<dbReference type="InterPro" id="IPR007712">
    <property type="entry name" value="RelE/ParE_toxin"/>
</dbReference>
<dbReference type="Pfam" id="PF05016">
    <property type="entry name" value="ParE_toxin"/>
    <property type="match status" value="1"/>
</dbReference>
<evidence type="ECO:0000313" key="2">
    <source>
        <dbReference type="EMBL" id="MBB6508465.1"/>
    </source>
</evidence>
<dbReference type="EMBL" id="JACHBU010000003">
    <property type="protein sequence ID" value="MBB6508465.1"/>
    <property type="molecule type" value="Genomic_DNA"/>
</dbReference>
<comment type="caution">
    <text evidence="2">The sequence shown here is derived from an EMBL/GenBank/DDBJ whole genome shotgun (WGS) entry which is preliminary data.</text>
</comment>
<keyword evidence="1" id="KW-1277">Toxin-antitoxin system</keyword>
<organism evidence="2 3">
    <name type="scientific">Rhizobium soli</name>
    <dbReference type="NCBI Taxonomy" id="424798"/>
    <lineage>
        <taxon>Bacteria</taxon>
        <taxon>Pseudomonadati</taxon>
        <taxon>Pseudomonadota</taxon>
        <taxon>Alphaproteobacteria</taxon>
        <taxon>Hyphomicrobiales</taxon>
        <taxon>Rhizobiaceae</taxon>
        <taxon>Rhizobium/Agrobacterium group</taxon>
        <taxon>Rhizobium</taxon>
    </lineage>
</organism>
<dbReference type="AlphaFoldDB" id="A0A7X0JIX3"/>
<gene>
    <name evidence="2" type="ORF">F4695_001814</name>
</gene>
<accession>A0A7X0JIX3</accession>
<dbReference type="RefSeq" id="WP_184654446.1">
    <property type="nucleotide sequence ID" value="NZ_JACHBU010000003.1"/>
</dbReference>
<name>A0A7X0JIX3_9HYPH</name>
<reference evidence="2 3" key="1">
    <citation type="submission" date="2020-08" db="EMBL/GenBank/DDBJ databases">
        <title>The Agave Microbiome: Exploring the role of microbial communities in plant adaptations to desert environments.</title>
        <authorList>
            <person name="Partida-Martinez L.P."/>
        </authorList>
    </citation>
    <scope>NUCLEOTIDE SEQUENCE [LARGE SCALE GENOMIC DNA]</scope>
    <source>
        <strain evidence="2 3">AS3.12</strain>
    </source>
</reference>